<dbReference type="PANTHER" id="PTHR42918">
    <property type="entry name" value="LYSYL-TRNA SYNTHETASE"/>
    <property type="match status" value="1"/>
</dbReference>
<dbReference type="InterPro" id="IPR006195">
    <property type="entry name" value="aa-tRNA-synth_II"/>
</dbReference>
<dbReference type="InterPro" id="IPR012340">
    <property type="entry name" value="NA-bd_OB-fold"/>
</dbReference>
<dbReference type="PANTHER" id="PTHR42918:SF5">
    <property type="entry name" value="LYSINE--TRNA LIGASE, MITOCHONDRIAL"/>
    <property type="match status" value="1"/>
</dbReference>
<dbReference type="Proteomes" id="UP000187013">
    <property type="component" value="Unassembled WGS sequence"/>
</dbReference>
<dbReference type="Pfam" id="PF00152">
    <property type="entry name" value="tRNA-synt_2"/>
    <property type="match status" value="1"/>
</dbReference>
<evidence type="ECO:0000313" key="6">
    <source>
        <dbReference type="EMBL" id="GAV46456.1"/>
    </source>
</evidence>
<evidence type="ECO:0000256" key="3">
    <source>
        <dbReference type="ARBA" id="ARBA00022840"/>
    </source>
</evidence>
<dbReference type="SUPFAM" id="SSF55681">
    <property type="entry name" value="Class II aaRS and biotin synthetases"/>
    <property type="match status" value="1"/>
</dbReference>
<dbReference type="PROSITE" id="PS50862">
    <property type="entry name" value="AA_TRNA_LIGASE_II"/>
    <property type="match status" value="1"/>
</dbReference>
<dbReference type="GO" id="GO:0005739">
    <property type="term" value="C:mitochondrion"/>
    <property type="evidence" value="ECO:0007669"/>
    <property type="project" value="EnsemblFungi"/>
</dbReference>
<dbReference type="GO" id="GO:0004824">
    <property type="term" value="F:lysine-tRNA ligase activity"/>
    <property type="evidence" value="ECO:0007669"/>
    <property type="project" value="EnsemblFungi"/>
</dbReference>
<evidence type="ECO:0000259" key="5">
    <source>
        <dbReference type="PROSITE" id="PS50862"/>
    </source>
</evidence>
<feature type="domain" description="Aminoacyl-transfer RNA synthetases class-II family profile" evidence="5">
    <location>
        <begin position="170"/>
        <end position="501"/>
    </location>
</feature>
<evidence type="ECO:0000256" key="2">
    <source>
        <dbReference type="ARBA" id="ARBA00022741"/>
    </source>
</evidence>
<dbReference type="InterPro" id="IPR045864">
    <property type="entry name" value="aa-tRNA-synth_II/BPL/LPL"/>
</dbReference>
<dbReference type="eggNOG" id="KOG1885">
    <property type="taxonomic scope" value="Eukaryota"/>
</dbReference>
<dbReference type="InterPro" id="IPR004364">
    <property type="entry name" value="Aa-tRNA-synt_II"/>
</dbReference>
<comment type="caution">
    <text evidence="6">The sequence shown here is derived from an EMBL/GenBank/DDBJ whole genome shotgun (WGS) entry which is preliminary data.</text>
</comment>
<dbReference type="GO" id="GO:0005524">
    <property type="term" value="F:ATP binding"/>
    <property type="evidence" value="ECO:0007669"/>
    <property type="project" value="UniProtKB-KW"/>
</dbReference>
<name>A0A1Q2ZSG3_ZYGRO</name>
<dbReference type="EMBL" id="BDGX01000001">
    <property type="protein sequence ID" value="GAV46456.1"/>
    <property type="molecule type" value="Genomic_DNA"/>
</dbReference>
<dbReference type="OrthoDB" id="21243at2759"/>
<sequence>MKKAIVDSSKLFASRNRLIEGNPSKYYPSIVRGSSSVKEFVERWKGLDSSTRNVNESLHGRICGVRSAGKNMCFLDLGGLQVVMNSKEMAERNDGLNLAQRYRAGDYVLVSGRPGLTERQRTLSIRAEKPPTVLAAAQQPLPPSLEDRAKLKQNRVLDYQLSGVEMLVTRHKVTRAVREFLDGRDFVEVETPILSNKANGASAEAFVTYSNALPENEKRLELRVAPELWLKRLIIGGLERVYELGKVFRNEGIDATHNPEFTTLEFYQAYVTMEDLIENVRDMLVHICSAVSGLPMAQRLLSELQTKGLQRLDFVDTLSKETGTDFHGIQDWSNPELLWEATPIKDRSKLFPEGPQALSPSQMWNRLGGYYVEDRHCNGLCPTLVCNHPSIISPLAKPNDNRLSKRFEMFIGGKEYINAYEEENCPQRQLQSFKDQAQSLLQYGDKESLSVDEAYVEAMKWGMPPTGGVGLGIDRLVALLLGSTRIEEVLAFGCLDDVNRQ</sequence>
<keyword evidence="1" id="KW-0436">Ligase</keyword>
<dbReference type="Gene3D" id="3.30.930.10">
    <property type="entry name" value="Bira Bifunctional Protein, Domain 2"/>
    <property type="match status" value="1"/>
</dbReference>
<gene>
    <name evidence="6" type="ORF">ZYGR_0A00480</name>
</gene>
<dbReference type="OMA" id="MKWGMPP"/>
<evidence type="ECO:0000256" key="1">
    <source>
        <dbReference type="ARBA" id="ARBA00022598"/>
    </source>
</evidence>
<dbReference type="GO" id="GO:0070154">
    <property type="term" value="P:mitochondrial lysyl-tRNA aminoacylation"/>
    <property type="evidence" value="ECO:0007669"/>
    <property type="project" value="EnsemblFungi"/>
</dbReference>
<dbReference type="Gene3D" id="2.40.50.140">
    <property type="entry name" value="Nucleic acid-binding proteins"/>
    <property type="match status" value="1"/>
</dbReference>
<keyword evidence="4" id="KW-0030">Aminoacyl-tRNA synthetase</keyword>
<dbReference type="SUPFAM" id="SSF50249">
    <property type="entry name" value="Nucleic acid-binding proteins"/>
    <property type="match status" value="1"/>
</dbReference>
<dbReference type="InterPro" id="IPR018149">
    <property type="entry name" value="Lys-tRNA-synth_II_C"/>
</dbReference>
<proteinExistence type="predicted"/>
<reference evidence="6 7" key="1">
    <citation type="submission" date="2016-08" db="EMBL/GenBank/DDBJ databases">
        <title>Draft genome sequence of allopolyploid Zygosaccharomyces rouxii.</title>
        <authorList>
            <person name="Watanabe J."/>
            <person name="Uehara K."/>
            <person name="Mogi Y."/>
            <person name="Tsukioka Y."/>
        </authorList>
    </citation>
    <scope>NUCLEOTIDE SEQUENCE [LARGE SCALE GENOMIC DNA]</scope>
    <source>
        <strain evidence="6 7">NBRC 110957</strain>
    </source>
</reference>
<dbReference type="GO" id="GO:0008033">
    <property type="term" value="P:tRNA processing"/>
    <property type="evidence" value="ECO:0007669"/>
    <property type="project" value="EnsemblFungi"/>
</dbReference>
<keyword evidence="2" id="KW-0547">Nucleotide-binding</keyword>
<dbReference type="GO" id="GO:0000049">
    <property type="term" value="F:tRNA binding"/>
    <property type="evidence" value="ECO:0007669"/>
    <property type="project" value="TreeGrafter"/>
</dbReference>
<protein>
    <recommendedName>
        <fullName evidence="5">Aminoacyl-transfer RNA synthetases class-II family profile domain-containing protein</fullName>
    </recommendedName>
</protein>
<keyword evidence="3" id="KW-0067">ATP-binding</keyword>
<evidence type="ECO:0000256" key="4">
    <source>
        <dbReference type="ARBA" id="ARBA00023146"/>
    </source>
</evidence>
<dbReference type="PRINTS" id="PR00982">
    <property type="entry name" value="TRNASYNTHLYS"/>
</dbReference>
<dbReference type="AlphaFoldDB" id="A0A1Q2ZSG3"/>
<accession>A0A1Q2ZSG3</accession>
<evidence type="ECO:0000313" key="7">
    <source>
        <dbReference type="Proteomes" id="UP000187013"/>
    </source>
</evidence>
<organism evidence="6 7">
    <name type="scientific">Zygosaccharomyces rouxii</name>
    <dbReference type="NCBI Taxonomy" id="4956"/>
    <lineage>
        <taxon>Eukaryota</taxon>
        <taxon>Fungi</taxon>
        <taxon>Dikarya</taxon>
        <taxon>Ascomycota</taxon>
        <taxon>Saccharomycotina</taxon>
        <taxon>Saccharomycetes</taxon>
        <taxon>Saccharomycetales</taxon>
        <taxon>Saccharomycetaceae</taxon>
        <taxon>Zygosaccharomyces</taxon>
    </lineage>
</organism>